<accession>A0A2A3EPN7</accession>
<protein>
    <recommendedName>
        <fullName evidence="2">cGMP-dependent protein kinase</fullName>
        <ecNumber evidence="2">2.7.11.12</ecNumber>
    </recommendedName>
</protein>
<dbReference type="InterPro" id="IPR014710">
    <property type="entry name" value="RmlC-like_jellyroll"/>
</dbReference>
<evidence type="ECO:0000313" key="18">
    <source>
        <dbReference type="EMBL" id="PBC33677.1"/>
    </source>
</evidence>
<dbReference type="OrthoDB" id="63267at2759"/>
<dbReference type="PROSITE" id="PS50042">
    <property type="entry name" value="CNMP_BINDING_3"/>
    <property type="match status" value="2"/>
</dbReference>
<dbReference type="InterPro" id="IPR000719">
    <property type="entry name" value="Prot_kinase_dom"/>
</dbReference>
<reference evidence="18 19" key="1">
    <citation type="submission" date="2014-07" db="EMBL/GenBank/DDBJ databases">
        <title>Genomic and transcriptomic analysis on Apis cerana provide comprehensive insights into honey bee biology.</title>
        <authorList>
            <person name="Diao Q."/>
            <person name="Sun L."/>
            <person name="Zheng H."/>
            <person name="Zheng H."/>
            <person name="Xu S."/>
            <person name="Wang S."/>
            <person name="Zeng Z."/>
            <person name="Hu F."/>
            <person name="Su S."/>
            <person name="Wu J."/>
        </authorList>
    </citation>
    <scope>NUCLEOTIDE SEQUENCE [LARGE SCALE GENOMIC DNA]</scope>
    <source>
        <tissue evidence="18">Pupae without intestine</tissue>
    </source>
</reference>
<dbReference type="InterPro" id="IPR000961">
    <property type="entry name" value="AGC-kinase_C"/>
</dbReference>
<keyword evidence="8 13" id="KW-0067">ATP-binding</keyword>
<dbReference type="CDD" id="cd05572">
    <property type="entry name" value="STKc_cGK"/>
    <property type="match status" value="1"/>
</dbReference>
<keyword evidence="4" id="KW-0140">cGMP</keyword>
<evidence type="ECO:0000256" key="10">
    <source>
        <dbReference type="ARBA" id="ARBA00047298"/>
    </source>
</evidence>
<evidence type="ECO:0000256" key="2">
    <source>
        <dbReference type="ARBA" id="ARBA00012428"/>
    </source>
</evidence>
<feature type="domain" description="AGC-kinase C-terminal" evidence="17">
    <location>
        <begin position="567"/>
        <end position="617"/>
    </location>
</feature>
<organism evidence="18 19">
    <name type="scientific">Apis cerana cerana</name>
    <name type="common">Oriental honeybee</name>
    <dbReference type="NCBI Taxonomy" id="94128"/>
    <lineage>
        <taxon>Eukaryota</taxon>
        <taxon>Metazoa</taxon>
        <taxon>Ecdysozoa</taxon>
        <taxon>Arthropoda</taxon>
        <taxon>Hexapoda</taxon>
        <taxon>Insecta</taxon>
        <taxon>Pterygota</taxon>
        <taxon>Neoptera</taxon>
        <taxon>Endopterygota</taxon>
        <taxon>Hymenoptera</taxon>
        <taxon>Apocrita</taxon>
        <taxon>Aculeata</taxon>
        <taxon>Apoidea</taxon>
        <taxon>Anthophila</taxon>
        <taxon>Apidae</taxon>
        <taxon>Apis</taxon>
    </lineage>
</organism>
<dbReference type="AlphaFoldDB" id="A0A2A3EPN7"/>
<dbReference type="InterPro" id="IPR018490">
    <property type="entry name" value="cNMP-bd_dom_sf"/>
</dbReference>
<dbReference type="Proteomes" id="UP000242457">
    <property type="component" value="Unassembled WGS sequence"/>
</dbReference>
<dbReference type="InterPro" id="IPR011009">
    <property type="entry name" value="Kinase-like_dom_sf"/>
</dbReference>
<dbReference type="PROSITE" id="PS00108">
    <property type="entry name" value="PROTEIN_KINASE_ST"/>
    <property type="match status" value="1"/>
</dbReference>
<dbReference type="SUPFAM" id="SSF56112">
    <property type="entry name" value="Protein kinase-like (PK-like)"/>
    <property type="match status" value="1"/>
</dbReference>
<dbReference type="GO" id="GO:0004692">
    <property type="term" value="F:cGMP-dependent protein kinase activity"/>
    <property type="evidence" value="ECO:0007669"/>
    <property type="project" value="UniProtKB-EC"/>
</dbReference>
<dbReference type="EC" id="2.7.11.12" evidence="2"/>
<evidence type="ECO:0000256" key="1">
    <source>
        <dbReference type="ARBA" id="ARBA00006352"/>
    </source>
</evidence>
<comment type="catalytic activity">
    <reaction evidence="11">
        <text>L-seryl-[protein] + ATP = O-phospho-L-seryl-[protein] + ADP + H(+)</text>
        <dbReference type="Rhea" id="RHEA:17989"/>
        <dbReference type="Rhea" id="RHEA-COMP:9863"/>
        <dbReference type="Rhea" id="RHEA-COMP:11604"/>
        <dbReference type="ChEBI" id="CHEBI:15378"/>
        <dbReference type="ChEBI" id="CHEBI:29999"/>
        <dbReference type="ChEBI" id="CHEBI:30616"/>
        <dbReference type="ChEBI" id="CHEBI:83421"/>
        <dbReference type="ChEBI" id="CHEBI:456216"/>
        <dbReference type="EC" id="2.7.11.12"/>
    </reaction>
</comment>
<evidence type="ECO:0000259" key="15">
    <source>
        <dbReference type="PROSITE" id="PS50011"/>
    </source>
</evidence>
<dbReference type="InterPro" id="IPR035014">
    <property type="entry name" value="STKc_cGK"/>
</dbReference>
<evidence type="ECO:0000256" key="7">
    <source>
        <dbReference type="ARBA" id="ARBA00022777"/>
    </source>
</evidence>
<dbReference type="STRING" id="94128.A0A2A3EPN7"/>
<keyword evidence="6 13" id="KW-0547">Nucleotide-binding</keyword>
<dbReference type="GO" id="GO:0030553">
    <property type="term" value="F:cGMP binding"/>
    <property type="evidence" value="ECO:0007669"/>
    <property type="project" value="UniProtKB-KW"/>
</dbReference>
<feature type="domain" description="Cyclic nucleotide-binding" evidence="16">
    <location>
        <begin position="48"/>
        <end position="163"/>
    </location>
</feature>
<dbReference type="PIRSF" id="PIRSF000559">
    <property type="entry name" value="cGMP-dep_kinase"/>
    <property type="match status" value="1"/>
</dbReference>
<dbReference type="PROSITE" id="PS50011">
    <property type="entry name" value="PROTEIN_KINASE_DOM"/>
    <property type="match status" value="1"/>
</dbReference>
<dbReference type="Pfam" id="PF00027">
    <property type="entry name" value="cNMP_binding"/>
    <property type="match status" value="2"/>
</dbReference>
<dbReference type="Pfam" id="PF00069">
    <property type="entry name" value="Pkinase"/>
    <property type="match status" value="1"/>
</dbReference>
<evidence type="ECO:0000256" key="14">
    <source>
        <dbReference type="PROSITE-ProRule" id="PRU10141"/>
    </source>
</evidence>
<evidence type="ECO:0000256" key="5">
    <source>
        <dbReference type="ARBA" id="ARBA00022679"/>
    </source>
</evidence>
<gene>
    <name evidence="18" type="ORF">APICC_03863</name>
</gene>
<evidence type="ECO:0000256" key="11">
    <source>
        <dbReference type="ARBA" id="ARBA00047462"/>
    </source>
</evidence>
<dbReference type="EMBL" id="KZ288198">
    <property type="protein sequence ID" value="PBC33677.1"/>
    <property type="molecule type" value="Genomic_DNA"/>
</dbReference>
<keyword evidence="9" id="KW-0142">cGMP-binding</keyword>
<dbReference type="Gene3D" id="1.10.510.10">
    <property type="entry name" value="Transferase(Phosphotransferase) domain 1"/>
    <property type="match status" value="1"/>
</dbReference>
<evidence type="ECO:0000313" key="19">
    <source>
        <dbReference type="Proteomes" id="UP000242457"/>
    </source>
</evidence>
<evidence type="ECO:0000256" key="8">
    <source>
        <dbReference type="ARBA" id="ARBA00022840"/>
    </source>
</evidence>
<comment type="catalytic activity">
    <reaction evidence="10">
        <text>L-threonyl-[protein] + ATP = O-phospho-L-threonyl-[protein] + ADP + H(+)</text>
        <dbReference type="Rhea" id="RHEA:46608"/>
        <dbReference type="Rhea" id="RHEA-COMP:11060"/>
        <dbReference type="Rhea" id="RHEA-COMP:11605"/>
        <dbReference type="ChEBI" id="CHEBI:15378"/>
        <dbReference type="ChEBI" id="CHEBI:30013"/>
        <dbReference type="ChEBI" id="CHEBI:30616"/>
        <dbReference type="ChEBI" id="CHEBI:61977"/>
        <dbReference type="ChEBI" id="CHEBI:456216"/>
        <dbReference type="EC" id="2.7.11.12"/>
    </reaction>
</comment>
<dbReference type="PANTHER" id="PTHR24353">
    <property type="entry name" value="CYCLIC NUCLEOTIDE-DEPENDENT PROTEIN KINASE"/>
    <property type="match status" value="1"/>
</dbReference>
<feature type="domain" description="Cyclic nucleotide-binding" evidence="16">
    <location>
        <begin position="166"/>
        <end position="289"/>
    </location>
</feature>
<dbReference type="SUPFAM" id="SSF51206">
    <property type="entry name" value="cAMP-binding domain-like"/>
    <property type="match status" value="2"/>
</dbReference>
<feature type="domain" description="Protein kinase" evidence="15">
    <location>
        <begin position="307"/>
        <end position="566"/>
    </location>
</feature>
<dbReference type="InterPro" id="IPR000595">
    <property type="entry name" value="cNMP-bd_dom"/>
</dbReference>
<feature type="binding site" evidence="13 14">
    <location>
        <position position="338"/>
    </location>
    <ligand>
        <name>ATP</name>
        <dbReference type="ChEBI" id="CHEBI:30616"/>
    </ligand>
</feature>
<dbReference type="SMART" id="SM00220">
    <property type="entry name" value="S_TKc"/>
    <property type="match status" value="1"/>
</dbReference>
<dbReference type="PROSITE" id="PS00888">
    <property type="entry name" value="CNMP_BINDING_1"/>
    <property type="match status" value="1"/>
</dbReference>
<dbReference type="PROSITE" id="PS00889">
    <property type="entry name" value="CNMP_BINDING_2"/>
    <property type="match status" value="1"/>
</dbReference>
<dbReference type="InterPro" id="IPR002374">
    <property type="entry name" value="cGMP_dep_kinase"/>
</dbReference>
<evidence type="ECO:0000256" key="3">
    <source>
        <dbReference type="ARBA" id="ARBA00022527"/>
    </source>
</evidence>
<feature type="active site" description="Proton acceptor" evidence="12">
    <location>
        <position position="432"/>
    </location>
</feature>
<comment type="similarity">
    <text evidence="1">Belongs to the protein kinase superfamily. AGC Ser/Thr protein kinase family. cGMP subfamily.</text>
</comment>
<dbReference type="InterPro" id="IPR008271">
    <property type="entry name" value="Ser/Thr_kinase_AS"/>
</dbReference>
<proteinExistence type="inferred from homology"/>
<dbReference type="PANTHER" id="PTHR24353:SF144">
    <property type="match status" value="1"/>
</dbReference>
<dbReference type="PROSITE" id="PS00107">
    <property type="entry name" value="PROTEIN_KINASE_ATP"/>
    <property type="match status" value="1"/>
</dbReference>
<dbReference type="PROSITE" id="PS51285">
    <property type="entry name" value="AGC_KINASE_CTER"/>
    <property type="match status" value="1"/>
</dbReference>
<evidence type="ECO:0000259" key="16">
    <source>
        <dbReference type="PROSITE" id="PS50042"/>
    </source>
</evidence>
<dbReference type="Gene3D" id="3.30.200.20">
    <property type="entry name" value="Phosphorylase Kinase, domain 1"/>
    <property type="match status" value="1"/>
</dbReference>
<evidence type="ECO:0000256" key="12">
    <source>
        <dbReference type="PIRSR" id="PIRSR000559-1"/>
    </source>
</evidence>
<keyword evidence="19" id="KW-1185">Reference proteome</keyword>
<evidence type="ECO:0000259" key="17">
    <source>
        <dbReference type="PROSITE" id="PS51285"/>
    </source>
</evidence>
<dbReference type="GO" id="GO:0005524">
    <property type="term" value="F:ATP binding"/>
    <property type="evidence" value="ECO:0007669"/>
    <property type="project" value="UniProtKB-UniRule"/>
</dbReference>
<keyword evidence="3" id="KW-0723">Serine/threonine-protein kinase</keyword>
<dbReference type="Gene3D" id="2.60.120.10">
    <property type="entry name" value="Jelly Rolls"/>
    <property type="match status" value="2"/>
</dbReference>
<keyword evidence="7 18" id="KW-0418">Kinase</keyword>
<dbReference type="InterPro" id="IPR018488">
    <property type="entry name" value="cNMP-bd_CS"/>
</dbReference>
<evidence type="ECO:0000256" key="13">
    <source>
        <dbReference type="PIRSR" id="PIRSR000559-2"/>
    </source>
</evidence>
<keyword evidence="5" id="KW-0808">Transferase</keyword>
<dbReference type="SMART" id="SM00100">
    <property type="entry name" value="cNMP"/>
    <property type="match status" value="2"/>
</dbReference>
<name>A0A2A3EPN7_APICC</name>
<dbReference type="CDD" id="cd00038">
    <property type="entry name" value="CAP_ED"/>
    <property type="match status" value="2"/>
</dbReference>
<evidence type="ECO:0000256" key="9">
    <source>
        <dbReference type="ARBA" id="ARBA00022992"/>
    </source>
</evidence>
<sequence>MYYRDLSYNRKHNVIGEVNVSFGIPIKVFEKDEKTRNLIKNAILNNEFLKNFNESQIEIFISVMYPKKVKANTRIIQEGETGSHLYVSEEGTFKICMNNIYHENFGPGVAFGELALLYNTKRLCSIDACTDGKLWVMERQIFQTIMLKNNEETMEYNLNIVRQIEIFKDFPDEVLLKICDLIIVEFYPANSYIIREGDQGNKFYIIQGGHVKITKNKSNNKEEELMILEKGDYFGEKALYGNSESYRQANAIALSPGVECYTIEKEAFLDYLGGMESIKNKKWHTYEKLIMPDNWNKKFEKLTLSDLESEGTIGVGSFGRVELVVVKSLMSNFSFARKKVKKHMITKGGFQTMIYNEKNNLKICDSPFICKLYKTFKDKKYLYFLMEVGLGGDLRTALFRHGQYNNSTSQFIIACIVEGVHYLHSLGIVHRDLKPENIVINSLGYVKLIDFGSTKKINGYKTNTFVGTLEYLAPEIIQSKHYNQAVDYWALGIVTYEILLNKTPFQAINDLEICNNIIRGFNDKYFSSVIKSAGKDFIKSLLQNNPLNRLGCLQNGVADIRNHKWFNFFNWQDLQNQKMSSPIVPTIKNHLDRRNFDSYPSDHTQVLTDFSDWDTNF</sequence>
<evidence type="ECO:0000256" key="6">
    <source>
        <dbReference type="ARBA" id="ARBA00022741"/>
    </source>
</evidence>
<dbReference type="InterPro" id="IPR017441">
    <property type="entry name" value="Protein_kinase_ATP_BS"/>
</dbReference>
<evidence type="ECO:0000256" key="4">
    <source>
        <dbReference type="ARBA" id="ARBA00022535"/>
    </source>
</evidence>